<dbReference type="InterPro" id="IPR005235">
    <property type="entry name" value="YmdB-like"/>
</dbReference>
<evidence type="ECO:0000313" key="1">
    <source>
        <dbReference type="EMBL" id="NIZ47377.1"/>
    </source>
</evidence>
<proteinExistence type="predicted"/>
<comment type="caution">
    <text evidence="1">The sequence shown here is derived from an EMBL/GenBank/DDBJ whole genome shotgun (WGS) entry which is preliminary data.</text>
</comment>
<dbReference type="AlphaFoldDB" id="A0A968GCK4"/>
<dbReference type="InterPro" id="IPR029052">
    <property type="entry name" value="Metallo-depent_PP-like"/>
</dbReference>
<protein>
    <submittedName>
        <fullName evidence="1">YmdB family metallophosphoesterase</fullName>
    </submittedName>
</protein>
<evidence type="ECO:0000313" key="2">
    <source>
        <dbReference type="Proteomes" id="UP000752013"/>
    </source>
</evidence>
<dbReference type="PANTHER" id="PTHR36303:SF1">
    <property type="entry name" value="2',3'-CYCLIC-NUCLEOTIDE 2'-PHOSPHODIESTERASE"/>
    <property type="match status" value="1"/>
</dbReference>
<sequence>MKILILGQLIGKSSISFLKEHLPKIKEFYSVDATIAVADAVTGGFGLGKNHAFYLRKLGVELLVGGESLFFKKDLVEDLSKMHFIVRPANFTGQGNFGYGSRQIRSNLSAPLTVINLMGNMGFHRIHASNPYQTITRILEQTKEKNPLTIVTFSAIASAEKQTMAHLLAGQCSAVIGYGAKALTADAQIMKDHTAYITDIGRIAAPHSIGGLDIDTEIKRYQTQRPIRSLEAESDSIELQAVLVTIDDNTGKAQSIRPIQEVFPIKRPSQEVSP</sequence>
<dbReference type="SUPFAM" id="SSF56300">
    <property type="entry name" value="Metallo-dependent phosphatases"/>
    <property type="match status" value="1"/>
</dbReference>
<organism evidence="1 2">
    <name type="scientific">Entomospira nematocerorum</name>
    <dbReference type="NCBI Taxonomy" id="2719987"/>
    <lineage>
        <taxon>Bacteria</taxon>
        <taxon>Pseudomonadati</taxon>
        <taxon>Spirochaetota</taxon>
        <taxon>Spirochaetia</taxon>
        <taxon>Spirochaetales</taxon>
        <taxon>Spirochaetaceae</taxon>
        <taxon>Entomospira</taxon>
    </lineage>
</organism>
<name>A0A968GCK4_9SPIO</name>
<keyword evidence="2" id="KW-1185">Reference proteome</keyword>
<dbReference type="EMBL" id="JAATLK010000001">
    <property type="protein sequence ID" value="NIZ47377.1"/>
    <property type="molecule type" value="Genomic_DNA"/>
</dbReference>
<dbReference type="GO" id="GO:0004113">
    <property type="term" value="F:2',3'-cyclic-nucleotide 3'-phosphodiesterase activity"/>
    <property type="evidence" value="ECO:0007669"/>
    <property type="project" value="TreeGrafter"/>
</dbReference>
<dbReference type="PANTHER" id="PTHR36303">
    <property type="entry name" value="2',3'-CYCLIC-NUCLEOTIDE 2'-PHOSPHODIESTERASE"/>
    <property type="match status" value="1"/>
</dbReference>
<dbReference type="Gene3D" id="3.60.21.10">
    <property type="match status" value="1"/>
</dbReference>
<dbReference type="Proteomes" id="UP000752013">
    <property type="component" value="Unassembled WGS sequence"/>
</dbReference>
<reference evidence="1" key="1">
    <citation type="submission" date="2020-03" db="EMBL/GenBank/DDBJ databases">
        <title>Spirochaetal bacteria isolated from arthropods constitute a novel genus Entomospira genus novum within the order Spirochaetales.</title>
        <authorList>
            <person name="Grana-Miraglia L."/>
            <person name="Sikutova S."/>
            <person name="Fingerle V."/>
            <person name="Sing A."/>
            <person name="Castillo-Ramirez S."/>
            <person name="Margos G."/>
            <person name="Rudolf I."/>
        </authorList>
    </citation>
    <scope>NUCLEOTIDE SEQUENCE</scope>
    <source>
        <strain evidence="1">BR208</strain>
    </source>
</reference>
<gene>
    <name evidence="1" type="ORF">HCT46_05560</name>
</gene>
<dbReference type="Pfam" id="PF13277">
    <property type="entry name" value="YmdB"/>
    <property type="match status" value="1"/>
</dbReference>
<dbReference type="RefSeq" id="WP_167703793.1">
    <property type="nucleotide sequence ID" value="NZ_CP118168.1"/>
</dbReference>
<accession>A0A968GCK4</accession>